<reference evidence="1" key="1">
    <citation type="submission" date="2018-02" db="EMBL/GenBank/DDBJ databases">
        <authorList>
            <person name="Kim S.-K."/>
            <person name="Jung H.-I."/>
            <person name="Lee S.-W."/>
        </authorList>
    </citation>
    <scope>NUCLEOTIDE SEQUENCE</scope>
    <source>
        <strain evidence="1">SK3146</strain>
    </source>
</reference>
<sequence>MSYDLSVHLKGLDDSIIPEWLSEIRKFHIDAEIAPGFSFRNHTGFLPFKVVVYDCPNRDLNQTEWLTGFELSVSRMEGKKGTFFSKIFGKKKAPNCIEDKLSEADTEVRFRISSQDSFEFRIGWYAAAALAFVSDGVLTDLHEGMQMDGTEMIRHAHTVVLNDEKLLGEQDWRVHPFKDHFRI</sequence>
<accession>A0ABY4RN03</accession>
<keyword evidence="2" id="KW-1185">Reference proteome</keyword>
<proteinExistence type="predicted"/>
<dbReference type="EMBL" id="CP027059">
    <property type="protein sequence ID" value="UQZ82687.1"/>
    <property type="molecule type" value="Genomic_DNA"/>
</dbReference>
<dbReference type="Proteomes" id="UP001057134">
    <property type="component" value="Chromosome"/>
</dbReference>
<evidence type="ECO:0000313" key="1">
    <source>
        <dbReference type="EMBL" id="UQZ82687.1"/>
    </source>
</evidence>
<name>A0ABY4RN03_9BACL</name>
<reference evidence="1" key="2">
    <citation type="journal article" date="2021" name="J Anim Sci Technol">
        <title>Complete genome sequence of Paenibacillus konkukensis sp. nov. SK3146 as a potential probiotic strain.</title>
        <authorList>
            <person name="Jung H.I."/>
            <person name="Park S."/>
            <person name="Niu K.M."/>
            <person name="Lee S.W."/>
            <person name="Kothari D."/>
            <person name="Yi K.J."/>
            <person name="Kim S.K."/>
        </authorList>
    </citation>
    <scope>NUCLEOTIDE SEQUENCE</scope>
    <source>
        <strain evidence="1">SK3146</strain>
    </source>
</reference>
<gene>
    <name evidence="1" type="ORF">SK3146_01846</name>
</gene>
<protein>
    <submittedName>
        <fullName evidence="1">Uncharacterized protein</fullName>
    </submittedName>
</protein>
<evidence type="ECO:0000313" key="2">
    <source>
        <dbReference type="Proteomes" id="UP001057134"/>
    </source>
</evidence>
<organism evidence="1 2">
    <name type="scientific">Paenibacillus konkukensis</name>
    <dbReference type="NCBI Taxonomy" id="2020716"/>
    <lineage>
        <taxon>Bacteria</taxon>
        <taxon>Bacillati</taxon>
        <taxon>Bacillota</taxon>
        <taxon>Bacilli</taxon>
        <taxon>Bacillales</taxon>
        <taxon>Paenibacillaceae</taxon>
        <taxon>Paenibacillus</taxon>
    </lineage>
</organism>